<dbReference type="SUPFAM" id="SSF56784">
    <property type="entry name" value="HAD-like"/>
    <property type="match status" value="1"/>
</dbReference>
<dbReference type="Gene3D" id="3.30.1240.10">
    <property type="match status" value="1"/>
</dbReference>
<dbReference type="SFLD" id="SFLDS00003">
    <property type="entry name" value="Haloacid_Dehalogenase"/>
    <property type="match status" value="1"/>
</dbReference>
<dbReference type="SFLD" id="SFLDG01140">
    <property type="entry name" value="C2.B:_Phosphomannomutase_and_P"/>
    <property type="match status" value="1"/>
</dbReference>
<dbReference type="InterPro" id="IPR023214">
    <property type="entry name" value="HAD_sf"/>
</dbReference>
<protein>
    <submittedName>
        <fullName evidence="6">Cof-like hydrolase</fullName>
    </submittedName>
</protein>
<dbReference type="NCBIfam" id="TIGR00099">
    <property type="entry name" value="Cof-subfamily"/>
    <property type="match status" value="1"/>
</dbReference>
<dbReference type="PROSITE" id="PS01229">
    <property type="entry name" value="COF_2"/>
    <property type="match status" value="1"/>
</dbReference>
<name>A0A510J869_9FUSO</name>
<dbReference type="AlphaFoldDB" id="A0A510J869"/>
<dbReference type="InterPro" id="IPR036412">
    <property type="entry name" value="HAD-like_sf"/>
</dbReference>
<gene>
    <name evidence="6" type="ORF">JCM16774_0422</name>
</gene>
<evidence type="ECO:0000256" key="2">
    <source>
        <dbReference type="ARBA" id="ARBA00022723"/>
    </source>
</evidence>
<sequence>MYKAVISDLDGTLLDENHQINDFTIETVKKVVEKGIKFYIATGRSYFGAKEIMDKINLKIPLITSNGARIMDSDGNEIYINNIEKKYLDEIYKVDYKFVGQNIILNGYSGSNWYIVEDVVDYYRKKRPDRTFLPEVVSWKEFMEKEYTKIFFLGPHDKLLKLEKILKKVTNEEVNAVFVSEGSLEVFDKNSDKAVAAKYLLEKDGIKLSETVAFGDGYNDYELLKEAGKGYLMGNSLYRLLEGLPDYEVIGTNENNGEAEKLRELFL</sequence>
<dbReference type="RefSeq" id="WP_026737053.1">
    <property type="nucleotide sequence ID" value="NZ_AP019822.1"/>
</dbReference>
<comment type="similarity">
    <text evidence="5">Belongs to the HAD-like hydrolase superfamily. Cof family.</text>
</comment>
<organism evidence="6 7">
    <name type="scientific">Pseudoleptotrichia goodfellowii</name>
    <dbReference type="NCBI Taxonomy" id="157692"/>
    <lineage>
        <taxon>Bacteria</taxon>
        <taxon>Fusobacteriati</taxon>
        <taxon>Fusobacteriota</taxon>
        <taxon>Fusobacteriia</taxon>
        <taxon>Fusobacteriales</taxon>
        <taxon>Leptotrichiaceae</taxon>
        <taxon>Pseudoleptotrichia</taxon>
    </lineage>
</organism>
<evidence type="ECO:0000256" key="1">
    <source>
        <dbReference type="ARBA" id="ARBA00001946"/>
    </source>
</evidence>
<dbReference type="InterPro" id="IPR000150">
    <property type="entry name" value="Cof"/>
</dbReference>
<keyword evidence="4" id="KW-0460">Magnesium</keyword>
<dbReference type="NCBIfam" id="TIGR01484">
    <property type="entry name" value="HAD-SF-IIB"/>
    <property type="match status" value="1"/>
</dbReference>
<dbReference type="OrthoDB" id="9781413at2"/>
<dbReference type="PANTHER" id="PTHR47267">
    <property type="match status" value="1"/>
</dbReference>
<keyword evidence="3 6" id="KW-0378">Hydrolase</keyword>
<proteinExistence type="inferred from homology"/>
<evidence type="ECO:0000256" key="5">
    <source>
        <dbReference type="ARBA" id="ARBA00034778"/>
    </source>
</evidence>
<dbReference type="PANTHER" id="PTHR47267:SF4">
    <property type="entry name" value="PYRIDOXAL PHOSPHATE PHOSPHATASE YIGL"/>
    <property type="match status" value="1"/>
</dbReference>
<evidence type="ECO:0000313" key="7">
    <source>
        <dbReference type="Proteomes" id="UP000321606"/>
    </source>
</evidence>
<dbReference type="STRING" id="714315.GCA_000516535_00426"/>
<reference evidence="6 7" key="1">
    <citation type="submission" date="2019-07" db="EMBL/GenBank/DDBJ databases">
        <title>Complete Genome Sequence of Leptotrichia goodfellowii Strain JCM 16774.</title>
        <authorList>
            <person name="Watanabe S."/>
            <person name="Cui L."/>
        </authorList>
    </citation>
    <scope>NUCLEOTIDE SEQUENCE [LARGE SCALE GENOMIC DNA]</scope>
    <source>
        <strain evidence="6 7">JCM16774</strain>
    </source>
</reference>
<dbReference type="Proteomes" id="UP000321606">
    <property type="component" value="Chromosome"/>
</dbReference>
<dbReference type="KEGG" id="lgo:JCM16774_0422"/>
<dbReference type="Gene3D" id="3.40.50.1000">
    <property type="entry name" value="HAD superfamily/HAD-like"/>
    <property type="match status" value="1"/>
</dbReference>
<evidence type="ECO:0000313" key="6">
    <source>
        <dbReference type="EMBL" id="BBM35502.1"/>
    </source>
</evidence>
<dbReference type="InterPro" id="IPR006379">
    <property type="entry name" value="HAD-SF_hydro_IIB"/>
</dbReference>
<accession>A0A510J869</accession>
<keyword evidence="2" id="KW-0479">Metal-binding</keyword>
<evidence type="ECO:0000256" key="3">
    <source>
        <dbReference type="ARBA" id="ARBA00022801"/>
    </source>
</evidence>
<dbReference type="GO" id="GO:0016791">
    <property type="term" value="F:phosphatase activity"/>
    <property type="evidence" value="ECO:0007669"/>
    <property type="project" value="UniProtKB-ARBA"/>
</dbReference>
<evidence type="ECO:0000256" key="4">
    <source>
        <dbReference type="ARBA" id="ARBA00022842"/>
    </source>
</evidence>
<dbReference type="EMBL" id="AP019822">
    <property type="protein sequence ID" value="BBM35502.1"/>
    <property type="molecule type" value="Genomic_DNA"/>
</dbReference>
<comment type="cofactor">
    <cofactor evidence="1">
        <name>Mg(2+)</name>
        <dbReference type="ChEBI" id="CHEBI:18420"/>
    </cofactor>
</comment>
<dbReference type="Pfam" id="PF08282">
    <property type="entry name" value="Hydrolase_3"/>
    <property type="match status" value="1"/>
</dbReference>
<dbReference type="GO" id="GO:0046872">
    <property type="term" value="F:metal ion binding"/>
    <property type="evidence" value="ECO:0007669"/>
    <property type="project" value="UniProtKB-KW"/>
</dbReference>